<evidence type="ECO:0000256" key="4">
    <source>
        <dbReference type="ARBA" id="ARBA00004556"/>
    </source>
</evidence>
<keyword evidence="8" id="KW-1003">Cell membrane</keyword>
<feature type="transmembrane region" description="Helical" evidence="15">
    <location>
        <begin position="92"/>
        <end position="115"/>
    </location>
</feature>
<keyword evidence="11 15" id="KW-1133">Transmembrane helix</keyword>
<feature type="transmembrane region" description="Helical" evidence="15">
    <location>
        <begin position="135"/>
        <end position="154"/>
    </location>
</feature>
<evidence type="ECO:0000256" key="6">
    <source>
        <dbReference type="ARBA" id="ARBA00006864"/>
    </source>
</evidence>
<evidence type="ECO:0000313" key="16">
    <source>
        <dbReference type="Ensembl" id="ENSPKIP00000032550.1"/>
    </source>
</evidence>
<dbReference type="GO" id="GO:0000139">
    <property type="term" value="C:Golgi membrane"/>
    <property type="evidence" value="ECO:0007669"/>
    <property type="project" value="UniProtKB-SubCell"/>
</dbReference>
<comment type="similarity">
    <text evidence="6 15">Belongs to the PMP-22/EMP/MP20 family.</text>
</comment>
<sequence>MLVILASVTTFHIISTVLLFVSTISNAWWVSGNVYVGLWFACNSTCFPVINSESKGYLQAVQTTMILATILCCVGFIVFILQLFRLKQGERFVITSLVQLVSAFFIMIGASVYTAQHGNFQAKSFKDGNYGYSFVLAWIALPVTVINGLMYAFLRKCK</sequence>
<evidence type="ECO:0000256" key="10">
    <source>
        <dbReference type="ARBA" id="ARBA00022692"/>
    </source>
</evidence>
<evidence type="ECO:0000256" key="14">
    <source>
        <dbReference type="ARBA" id="ARBA00023242"/>
    </source>
</evidence>
<reference evidence="16" key="2">
    <citation type="submission" date="2025-09" db="UniProtKB">
        <authorList>
            <consortium name="Ensembl"/>
        </authorList>
    </citation>
    <scope>IDENTIFICATION</scope>
</reference>
<evidence type="ECO:0000256" key="13">
    <source>
        <dbReference type="ARBA" id="ARBA00023136"/>
    </source>
</evidence>
<dbReference type="OrthoDB" id="9939098at2759"/>
<dbReference type="Ensembl" id="ENSPKIT00000013419.1">
    <property type="protein sequence ID" value="ENSPKIP00000032550.1"/>
    <property type="gene ID" value="ENSPKIG00000012610.1"/>
</dbReference>
<dbReference type="GO" id="GO:0005634">
    <property type="term" value="C:nucleus"/>
    <property type="evidence" value="ECO:0007669"/>
    <property type="project" value="UniProtKB-SubCell"/>
</dbReference>
<dbReference type="Proteomes" id="UP000261540">
    <property type="component" value="Unplaced"/>
</dbReference>
<evidence type="ECO:0000256" key="15">
    <source>
        <dbReference type="RuleBase" id="RU363088"/>
    </source>
</evidence>
<keyword evidence="12" id="KW-0333">Golgi apparatus</keyword>
<dbReference type="PRINTS" id="PR01453">
    <property type="entry name" value="EPMEMFAMILY"/>
</dbReference>
<dbReference type="GO" id="GO:0016324">
    <property type="term" value="C:apical plasma membrane"/>
    <property type="evidence" value="ECO:0007669"/>
    <property type="project" value="UniProtKB-SubCell"/>
</dbReference>
<dbReference type="InterPro" id="IPR050579">
    <property type="entry name" value="PMP-22/EMP/MP20-like"/>
</dbReference>
<keyword evidence="13 15" id="KW-0472">Membrane</keyword>
<dbReference type="PANTHER" id="PTHR10671:SF32">
    <property type="entry name" value="EPITHELIAL MEMBRANE PROTEIN 2"/>
    <property type="match status" value="1"/>
</dbReference>
<evidence type="ECO:0000256" key="11">
    <source>
        <dbReference type="ARBA" id="ARBA00022989"/>
    </source>
</evidence>
<organism evidence="16 17">
    <name type="scientific">Paramormyrops kingsleyae</name>
    <dbReference type="NCBI Taxonomy" id="1676925"/>
    <lineage>
        <taxon>Eukaryota</taxon>
        <taxon>Metazoa</taxon>
        <taxon>Chordata</taxon>
        <taxon>Craniata</taxon>
        <taxon>Vertebrata</taxon>
        <taxon>Euteleostomi</taxon>
        <taxon>Actinopterygii</taxon>
        <taxon>Neopterygii</taxon>
        <taxon>Teleostei</taxon>
        <taxon>Osteoglossocephala</taxon>
        <taxon>Osteoglossomorpha</taxon>
        <taxon>Osteoglossiformes</taxon>
        <taxon>Mormyridae</taxon>
        <taxon>Paramormyrops</taxon>
    </lineage>
</organism>
<protein>
    <recommendedName>
        <fullName evidence="7">Epithelial membrane protein 2</fullName>
    </recommendedName>
</protein>
<keyword evidence="9" id="KW-0963">Cytoplasm</keyword>
<dbReference type="STRING" id="1676925.ENSPKIP00000032550"/>
<dbReference type="Gene3D" id="1.20.140.150">
    <property type="match status" value="1"/>
</dbReference>
<dbReference type="PROSITE" id="PS01221">
    <property type="entry name" value="PMP22_1"/>
    <property type="match status" value="1"/>
</dbReference>
<dbReference type="InterPro" id="IPR004032">
    <property type="entry name" value="PMP22_EMP_MP20"/>
</dbReference>
<feature type="transmembrane region" description="Helical" evidence="15">
    <location>
        <begin position="57"/>
        <end position="80"/>
    </location>
</feature>
<evidence type="ECO:0000256" key="9">
    <source>
        <dbReference type="ARBA" id="ARBA00022490"/>
    </source>
</evidence>
<dbReference type="GO" id="GO:0045121">
    <property type="term" value="C:membrane raft"/>
    <property type="evidence" value="ECO:0007669"/>
    <property type="project" value="UniProtKB-SubCell"/>
</dbReference>
<keyword evidence="14" id="KW-0539">Nucleus</keyword>
<dbReference type="GO" id="GO:0048471">
    <property type="term" value="C:perinuclear region of cytoplasm"/>
    <property type="evidence" value="ECO:0007669"/>
    <property type="project" value="UniProtKB-SubCell"/>
</dbReference>
<evidence type="ECO:0000256" key="8">
    <source>
        <dbReference type="ARBA" id="ARBA00022475"/>
    </source>
</evidence>
<dbReference type="GeneTree" id="ENSGT00950000182696"/>
<name>A0A3B3SQE7_9TELE</name>
<evidence type="ECO:0000313" key="17">
    <source>
        <dbReference type="Proteomes" id="UP000261540"/>
    </source>
</evidence>
<evidence type="ECO:0000256" key="2">
    <source>
        <dbReference type="ARBA" id="ARBA00004221"/>
    </source>
</evidence>
<keyword evidence="17" id="KW-1185">Reference proteome</keyword>
<reference evidence="16" key="1">
    <citation type="submission" date="2025-08" db="UniProtKB">
        <authorList>
            <consortium name="Ensembl"/>
        </authorList>
    </citation>
    <scope>IDENTIFICATION</scope>
</reference>
<evidence type="ECO:0000256" key="1">
    <source>
        <dbReference type="ARBA" id="ARBA00004123"/>
    </source>
</evidence>
<accession>A0A3B3SQE7</accession>
<dbReference type="InterPro" id="IPR004031">
    <property type="entry name" value="PMP22/EMP/MP20/Claudin"/>
</dbReference>
<evidence type="ECO:0000256" key="3">
    <source>
        <dbReference type="ARBA" id="ARBA00004285"/>
    </source>
</evidence>
<proteinExistence type="inferred from homology"/>
<dbReference type="PANTHER" id="PTHR10671">
    <property type="entry name" value="EPITHELIAL MEMBRANE PROTEIN-RELATED"/>
    <property type="match status" value="1"/>
</dbReference>
<evidence type="ECO:0000256" key="7">
    <source>
        <dbReference type="ARBA" id="ARBA00013552"/>
    </source>
</evidence>
<dbReference type="FunFam" id="1.20.140.150:FF:000023">
    <property type="entry name" value="Epithelial membrane protein 2"/>
    <property type="match status" value="1"/>
</dbReference>
<dbReference type="AlphaFoldDB" id="A0A3B3SQE7"/>
<dbReference type="Pfam" id="PF00822">
    <property type="entry name" value="PMP22_Claudin"/>
    <property type="match status" value="1"/>
</dbReference>
<evidence type="ECO:0000256" key="12">
    <source>
        <dbReference type="ARBA" id="ARBA00023034"/>
    </source>
</evidence>
<keyword evidence="10 15" id="KW-0812">Transmembrane</keyword>
<evidence type="ECO:0000256" key="5">
    <source>
        <dbReference type="ARBA" id="ARBA00004653"/>
    </source>
</evidence>
<comment type="caution">
    <text evidence="15">Lacks conserved residue(s) required for the propagation of feature annotation.</text>
</comment>
<comment type="subcellular location">
    <subcellularLocation>
        <location evidence="2">Apical cell membrane</location>
    </subcellularLocation>
    <subcellularLocation>
        <location evidence="4">Cytoplasm</location>
        <location evidence="4">Perinuclear region</location>
    </subcellularLocation>
    <subcellularLocation>
        <location evidence="5">Golgi apparatus membrane</location>
        <topology evidence="5">Multi-pass membrane protein</topology>
    </subcellularLocation>
    <subcellularLocation>
        <location evidence="3">Membrane raft</location>
    </subcellularLocation>
    <subcellularLocation>
        <location evidence="15">Membrane</location>
        <topology evidence="15">Multi-pass membrane protein</topology>
    </subcellularLocation>
    <subcellularLocation>
        <location evidence="1">Nucleus</location>
    </subcellularLocation>
</comment>